<dbReference type="InterPro" id="IPR014729">
    <property type="entry name" value="Rossmann-like_a/b/a_fold"/>
</dbReference>
<dbReference type="PANTHER" id="PTHR43284">
    <property type="entry name" value="ASPARAGINE SYNTHETASE (GLUTAMINE-HYDROLYZING)"/>
    <property type="match status" value="1"/>
</dbReference>
<evidence type="ECO:0000256" key="1">
    <source>
        <dbReference type="ARBA" id="ARBA00005187"/>
    </source>
</evidence>
<gene>
    <name evidence="13" type="ORF">I532_07600</name>
</gene>
<reference evidence="13 14" key="1">
    <citation type="submission" date="2013-03" db="EMBL/GenBank/DDBJ databases">
        <title>Assembly of a new bacterial strain Brevibacillus borstelensis AK1.</title>
        <authorList>
            <person name="Rajan I."/>
            <person name="PoliReddy D."/>
            <person name="Sugumar T."/>
            <person name="Rathinam K."/>
            <person name="Alqarawi S."/>
            <person name="Khalil A.B."/>
            <person name="Sivakumar N."/>
        </authorList>
    </citation>
    <scope>NUCLEOTIDE SEQUENCE [LARGE SCALE GENOMIC DNA]</scope>
    <source>
        <strain evidence="13 14">AK1</strain>
    </source>
</reference>
<feature type="binding site" evidence="10">
    <location>
        <position position="296"/>
    </location>
    <ligand>
        <name>ATP</name>
        <dbReference type="ChEBI" id="CHEBI:30616"/>
    </ligand>
</feature>
<keyword evidence="9" id="KW-0028">Amino-acid biosynthesis</keyword>
<comment type="catalytic activity">
    <reaction evidence="8">
        <text>L-aspartate + L-glutamine + ATP + H2O = L-asparagine + L-glutamate + AMP + diphosphate + H(+)</text>
        <dbReference type="Rhea" id="RHEA:12228"/>
        <dbReference type="ChEBI" id="CHEBI:15377"/>
        <dbReference type="ChEBI" id="CHEBI:15378"/>
        <dbReference type="ChEBI" id="CHEBI:29985"/>
        <dbReference type="ChEBI" id="CHEBI:29991"/>
        <dbReference type="ChEBI" id="CHEBI:30616"/>
        <dbReference type="ChEBI" id="CHEBI:33019"/>
        <dbReference type="ChEBI" id="CHEBI:58048"/>
        <dbReference type="ChEBI" id="CHEBI:58359"/>
        <dbReference type="ChEBI" id="CHEBI:456215"/>
        <dbReference type="EC" id="6.3.5.4"/>
    </reaction>
</comment>
<feature type="site" description="Important for beta-aspartyl-AMP intermediate formation" evidence="11">
    <location>
        <position position="381"/>
    </location>
</feature>
<evidence type="ECO:0000313" key="13">
    <source>
        <dbReference type="EMBL" id="EMT53862.1"/>
    </source>
</evidence>
<comment type="pathway">
    <text evidence="1">Amino-acid biosynthesis; L-asparagine biosynthesis; L-asparagine from L-aspartate (L-Gln route): step 1/1.</text>
</comment>
<feature type="binding site" evidence="10">
    <location>
        <position position="104"/>
    </location>
    <ligand>
        <name>L-glutamine</name>
        <dbReference type="ChEBI" id="CHEBI:58359"/>
    </ligand>
</feature>
<evidence type="ECO:0000256" key="11">
    <source>
        <dbReference type="PIRSR" id="PIRSR001589-3"/>
    </source>
</evidence>
<evidence type="ECO:0000256" key="7">
    <source>
        <dbReference type="ARBA" id="ARBA00022962"/>
    </source>
</evidence>
<dbReference type="PROSITE" id="PS51278">
    <property type="entry name" value="GATASE_TYPE_2"/>
    <property type="match status" value="1"/>
</dbReference>
<feature type="active site" description="For GATase activity" evidence="9">
    <location>
        <position position="2"/>
    </location>
</feature>
<dbReference type="InterPro" id="IPR017932">
    <property type="entry name" value="GATase_2_dom"/>
</dbReference>
<evidence type="ECO:0000313" key="14">
    <source>
        <dbReference type="Proteomes" id="UP000012081"/>
    </source>
</evidence>
<dbReference type="InterPro" id="IPR001962">
    <property type="entry name" value="Asn_synthase"/>
</dbReference>
<comment type="similarity">
    <text evidence="2">Belongs to the asparagine synthetase family.</text>
</comment>
<evidence type="ECO:0000256" key="4">
    <source>
        <dbReference type="ARBA" id="ARBA00022741"/>
    </source>
</evidence>
<dbReference type="Pfam" id="PF13537">
    <property type="entry name" value="GATase_7"/>
    <property type="match status" value="1"/>
</dbReference>
<evidence type="ECO:0000256" key="9">
    <source>
        <dbReference type="PIRSR" id="PIRSR001589-1"/>
    </source>
</evidence>
<dbReference type="RefSeq" id="WP_003387410.1">
    <property type="nucleotide sequence ID" value="NZ_APBN01000002.1"/>
</dbReference>
<dbReference type="InterPro" id="IPR029055">
    <property type="entry name" value="Ntn_hydrolases_N"/>
</dbReference>
<keyword evidence="5 10" id="KW-0067">ATP-binding</keyword>
<dbReference type="OrthoDB" id="9763290at2"/>
<feature type="binding site" evidence="10">
    <location>
        <begin position="379"/>
        <end position="380"/>
    </location>
    <ligand>
        <name>ATP</name>
        <dbReference type="ChEBI" id="CHEBI:30616"/>
    </ligand>
</feature>
<dbReference type="Proteomes" id="UP000012081">
    <property type="component" value="Unassembled WGS sequence"/>
</dbReference>
<name>M8DK77_9BACL</name>
<keyword evidence="4 10" id="KW-0547">Nucleotide-binding</keyword>
<evidence type="ECO:0000259" key="12">
    <source>
        <dbReference type="PROSITE" id="PS51278"/>
    </source>
</evidence>
<dbReference type="CDD" id="cd00712">
    <property type="entry name" value="AsnB"/>
    <property type="match status" value="1"/>
</dbReference>
<dbReference type="Pfam" id="PF00733">
    <property type="entry name" value="Asn_synthase"/>
    <property type="match status" value="1"/>
</dbReference>
<dbReference type="GO" id="GO:0005829">
    <property type="term" value="C:cytosol"/>
    <property type="evidence" value="ECO:0007669"/>
    <property type="project" value="TreeGrafter"/>
</dbReference>
<dbReference type="InterPro" id="IPR033738">
    <property type="entry name" value="AsnB_N"/>
</dbReference>
<dbReference type="Gene3D" id="3.40.50.620">
    <property type="entry name" value="HUPs"/>
    <property type="match status" value="1"/>
</dbReference>
<comment type="caution">
    <text evidence="13">The sequence shown here is derived from an EMBL/GenBank/DDBJ whole genome shotgun (WGS) entry which is preliminary data.</text>
</comment>
<dbReference type="PIRSF" id="PIRSF001589">
    <property type="entry name" value="Asn_synthetase_glu-h"/>
    <property type="match status" value="1"/>
</dbReference>
<dbReference type="GO" id="GO:0006529">
    <property type="term" value="P:asparagine biosynthetic process"/>
    <property type="evidence" value="ECO:0007669"/>
    <property type="project" value="UniProtKB-KW"/>
</dbReference>
<dbReference type="EMBL" id="APBN01000002">
    <property type="protein sequence ID" value="EMT53862.1"/>
    <property type="molecule type" value="Genomic_DNA"/>
</dbReference>
<evidence type="ECO:0000256" key="10">
    <source>
        <dbReference type="PIRSR" id="PIRSR001589-2"/>
    </source>
</evidence>
<keyword evidence="7 9" id="KW-0315">Glutamine amidotransferase</keyword>
<evidence type="ECO:0000256" key="2">
    <source>
        <dbReference type="ARBA" id="ARBA00005752"/>
    </source>
</evidence>
<feature type="domain" description="Glutamine amidotransferase type-2" evidence="12">
    <location>
        <begin position="2"/>
        <end position="218"/>
    </location>
</feature>
<proteinExistence type="inferred from homology"/>
<dbReference type="STRING" id="1300222.I532_07600"/>
<sequence>MCGITGWIDWEKDLTQEHAVLQAMTRTLTDRGPDEEGYWWADSKHAAFGHRRLVVVDPAGGRQPMSRQQNGRAYTLVYNGELYNTEDIRRELIARGHSFRSHSDTEVLLAAYIEWEADCVHKLNGIFAFAVWDEQRQQMFLARDRLGVKPLFYAKRGTAFLFASELKALLANPLVKPVLSREGLAEIFVLGPSRTPGHGVFHDVHELRPGCHLTISREGVSIRRYWSLKSQPHEDDVEQTAATVRQLLADSIKRQLVSDVPIATLLSGGLDSSAITAVAAAVFQEEGRGALHTYSIDYVNNASHFQQSDFQPTDDAPFVRLISERFGTVHHTLEFDTPELVSALHTALFARDLPGMADVDSSLYLFCREIKKETTVVLSGECADEMFGGYPWFHREELLGANTFPWAQATRERAGWLSAEMRDWIRPEEYVAQRYEETLDEVPRLPGENPLAARRRELFYLNLTWFMNTLLDRKDRMSMKASLEARVPFCDHRLMQYVWNIPWELKNWGNREKGILRKALEGIVPEEVLYRKKSPYPKTHNPAYTKATRSWLLNVLEDSSSPLHQVIDQTRVKAFAMSEAQASGKPYFGQLMGSPQMFAYLASIDLWMREYNITISS</sequence>
<dbReference type="CDD" id="cd01991">
    <property type="entry name" value="Asn_synthase_B_C"/>
    <property type="match status" value="1"/>
</dbReference>
<evidence type="ECO:0000256" key="5">
    <source>
        <dbReference type="ARBA" id="ARBA00022840"/>
    </source>
</evidence>
<dbReference type="PANTHER" id="PTHR43284:SF1">
    <property type="entry name" value="ASPARAGINE SYNTHETASE"/>
    <property type="match status" value="1"/>
</dbReference>
<evidence type="ECO:0000256" key="6">
    <source>
        <dbReference type="ARBA" id="ARBA00022888"/>
    </source>
</evidence>
<dbReference type="AlphaFoldDB" id="M8DK77"/>
<protein>
    <recommendedName>
        <fullName evidence="3">asparagine synthase (glutamine-hydrolyzing)</fullName>
        <ecNumber evidence="3">6.3.5.4</ecNumber>
    </recommendedName>
</protein>
<dbReference type="GO" id="GO:0005524">
    <property type="term" value="F:ATP binding"/>
    <property type="evidence" value="ECO:0007669"/>
    <property type="project" value="UniProtKB-KW"/>
</dbReference>
<dbReference type="SUPFAM" id="SSF56235">
    <property type="entry name" value="N-terminal nucleophile aminohydrolases (Ntn hydrolases)"/>
    <property type="match status" value="1"/>
</dbReference>
<keyword evidence="6 9" id="KW-0061">Asparagine biosynthesis</keyword>
<evidence type="ECO:0000256" key="3">
    <source>
        <dbReference type="ARBA" id="ARBA00012737"/>
    </source>
</evidence>
<feature type="binding site" evidence="10">
    <location>
        <position position="265"/>
    </location>
    <ligand>
        <name>ATP</name>
        <dbReference type="ChEBI" id="CHEBI:30616"/>
    </ligand>
</feature>
<dbReference type="InterPro" id="IPR051786">
    <property type="entry name" value="ASN_synthetase/amidase"/>
</dbReference>
<evidence type="ECO:0000256" key="8">
    <source>
        <dbReference type="ARBA" id="ARBA00048741"/>
    </source>
</evidence>
<accession>M8DK77</accession>
<keyword evidence="14" id="KW-1185">Reference proteome</keyword>
<dbReference type="NCBIfam" id="TIGR01536">
    <property type="entry name" value="asn_synth_AEB"/>
    <property type="match status" value="1"/>
</dbReference>
<organism evidence="13 14">
    <name type="scientific">Brevibacillus borstelensis AK1</name>
    <dbReference type="NCBI Taxonomy" id="1300222"/>
    <lineage>
        <taxon>Bacteria</taxon>
        <taxon>Bacillati</taxon>
        <taxon>Bacillota</taxon>
        <taxon>Bacilli</taxon>
        <taxon>Bacillales</taxon>
        <taxon>Paenibacillaceae</taxon>
        <taxon>Brevibacillus</taxon>
    </lineage>
</organism>
<dbReference type="GO" id="GO:0004066">
    <property type="term" value="F:asparagine synthase (glutamine-hydrolyzing) activity"/>
    <property type="evidence" value="ECO:0007669"/>
    <property type="project" value="UniProtKB-EC"/>
</dbReference>
<dbReference type="EC" id="6.3.5.4" evidence="3"/>
<dbReference type="PATRIC" id="fig|1300222.3.peg.1566"/>
<dbReference type="InterPro" id="IPR006426">
    <property type="entry name" value="Asn_synth_AEB"/>
</dbReference>
<dbReference type="Gene3D" id="3.60.20.10">
    <property type="entry name" value="Glutamine Phosphoribosylpyrophosphate, subunit 1, domain 1"/>
    <property type="match status" value="1"/>
</dbReference>
<dbReference type="SUPFAM" id="SSF52402">
    <property type="entry name" value="Adenine nucleotide alpha hydrolases-like"/>
    <property type="match status" value="1"/>
</dbReference>